<evidence type="ECO:0000313" key="1">
    <source>
        <dbReference type="EMBL" id="GFY67475.1"/>
    </source>
</evidence>
<dbReference type="InterPro" id="IPR052709">
    <property type="entry name" value="Transposase-MT_Hybrid"/>
</dbReference>
<evidence type="ECO:0008006" key="3">
    <source>
        <dbReference type="Google" id="ProtNLM"/>
    </source>
</evidence>
<proteinExistence type="predicted"/>
<dbReference type="OrthoDB" id="6753549at2759"/>
<dbReference type="InterPro" id="IPR036397">
    <property type="entry name" value="RNaseH_sf"/>
</dbReference>
<reference evidence="1" key="1">
    <citation type="submission" date="2020-08" db="EMBL/GenBank/DDBJ databases">
        <title>Multicomponent nature underlies the extraordinary mechanical properties of spider dragline silk.</title>
        <authorList>
            <person name="Kono N."/>
            <person name="Nakamura H."/>
            <person name="Mori M."/>
            <person name="Yoshida Y."/>
            <person name="Ohtoshi R."/>
            <person name="Malay A.D."/>
            <person name="Moran D.A.P."/>
            <person name="Tomita M."/>
            <person name="Numata K."/>
            <person name="Arakawa K."/>
        </authorList>
    </citation>
    <scope>NUCLEOTIDE SEQUENCE</scope>
</reference>
<keyword evidence="2" id="KW-1185">Reference proteome</keyword>
<gene>
    <name evidence="1" type="ORF">TNIN_2771</name>
</gene>
<dbReference type="PANTHER" id="PTHR46060:SF1">
    <property type="entry name" value="MARINER MOS1 TRANSPOSASE-LIKE PROTEIN"/>
    <property type="match status" value="1"/>
</dbReference>
<accession>A0A8X7CJ35</accession>
<dbReference type="EMBL" id="BMAV01016585">
    <property type="protein sequence ID" value="GFY67475.1"/>
    <property type="molecule type" value="Genomic_DNA"/>
</dbReference>
<sequence length="89" mass="10139">MKDVVLLHDNARSHVPRVTHKELVKFKWELLDHSLYSPDMSSCDFHVYGSLKKHLKRKRQLGRGTQGRCEGLGLVTVTGILETRNSLAV</sequence>
<dbReference type="AlphaFoldDB" id="A0A8X7CJ35"/>
<dbReference type="GO" id="GO:0003676">
    <property type="term" value="F:nucleic acid binding"/>
    <property type="evidence" value="ECO:0007669"/>
    <property type="project" value="InterPro"/>
</dbReference>
<protein>
    <recommendedName>
        <fullName evidence="3">Transposase</fullName>
    </recommendedName>
</protein>
<dbReference type="Gene3D" id="3.30.420.10">
    <property type="entry name" value="Ribonuclease H-like superfamily/Ribonuclease H"/>
    <property type="match status" value="1"/>
</dbReference>
<name>A0A8X7CJ35_9ARAC</name>
<evidence type="ECO:0000313" key="2">
    <source>
        <dbReference type="Proteomes" id="UP000886998"/>
    </source>
</evidence>
<organism evidence="1 2">
    <name type="scientific">Trichonephila inaurata madagascariensis</name>
    <dbReference type="NCBI Taxonomy" id="2747483"/>
    <lineage>
        <taxon>Eukaryota</taxon>
        <taxon>Metazoa</taxon>
        <taxon>Ecdysozoa</taxon>
        <taxon>Arthropoda</taxon>
        <taxon>Chelicerata</taxon>
        <taxon>Arachnida</taxon>
        <taxon>Araneae</taxon>
        <taxon>Araneomorphae</taxon>
        <taxon>Entelegynae</taxon>
        <taxon>Araneoidea</taxon>
        <taxon>Nephilidae</taxon>
        <taxon>Trichonephila</taxon>
        <taxon>Trichonephila inaurata</taxon>
    </lineage>
</organism>
<comment type="caution">
    <text evidence="1">The sequence shown here is derived from an EMBL/GenBank/DDBJ whole genome shotgun (WGS) entry which is preliminary data.</text>
</comment>
<dbReference type="Proteomes" id="UP000886998">
    <property type="component" value="Unassembled WGS sequence"/>
</dbReference>
<dbReference type="PANTHER" id="PTHR46060">
    <property type="entry name" value="MARINER MOS1 TRANSPOSASE-LIKE PROTEIN"/>
    <property type="match status" value="1"/>
</dbReference>